<proteinExistence type="predicted"/>
<organism evidence="1 2">
    <name type="scientific">Streptococcus oriscaviae</name>
    <dbReference type="NCBI Taxonomy" id="2781599"/>
    <lineage>
        <taxon>Bacteria</taxon>
        <taxon>Bacillati</taxon>
        <taxon>Bacillota</taxon>
        <taxon>Bacilli</taxon>
        <taxon>Lactobacillales</taxon>
        <taxon>Streptococcaceae</taxon>
        <taxon>Streptococcus</taxon>
    </lineage>
</organism>
<gene>
    <name evidence="1" type="ORF">INT76_10200</name>
</gene>
<dbReference type="Proteomes" id="UP000677616">
    <property type="component" value="Chromosome"/>
</dbReference>
<dbReference type="Pfam" id="PF12669">
    <property type="entry name" value="FeoB_associated"/>
    <property type="match status" value="1"/>
</dbReference>
<dbReference type="RefSeq" id="WP_212570487.1">
    <property type="nucleotide sequence ID" value="NZ_CP073084.1"/>
</dbReference>
<reference evidence="1 2" key="1">
    <citation type="submission" date="2021-04" db="EMBL/GenBank/DDBJ databases">
        <title>Complete genome sequence of a novel Streptococcus species.</title>
        <authorList>
            <person name="Teng J.L.L."/>
        </authorList>
    </citation>
    <scope>NUCLEOTIDE SEQUENCE [LARGE SCALE GENOMIC DNA]</scope>
    <source>
        <strain evidence="1 2">HKU75</strain>
    </source>
</reference>
<evidence type="ECO:0000313" key="2">
    <source>
        <dbReference type="Proteomes" id="UP000677616"/>
    </source>
</evidence>
<keyword evidence="2" id="KW-1185">Reference proteome</keyword>
<accession>A0ABX7YK92</accession>
<evidence type="ECO:0000313" key="1">
    <source>
        <dbReference type="EMBL" id="QUE54175.1"/>
    </source>
</evidence>
<sequence length="42" mass="4579">MATIILASLIFLSFLLAVRSLIKDKGACTDCSCDCPIKEEMD</sequence>
<dbReference type="EMBL" id="CP073084">
    <property type="protein sequence ID" value="QUE54175.1"/>
    <property type="molecule type" value="Genomic_DNA"/>
</dbReference>
<name>A0ABX7YK92_9STRE</name>
<protein>
    <submittedName>
        <fullName evidence="1">FeoB-associated Cys-rich membrane protein</fullName>
    </submittedName>
</protein>